<dbReference type="EMBL" id="VSSQ01000107">
    <property type="protein sequence ID" value="MPL77438.1"/>
    <property type="molecule type" value="Genomic_DNA"/>
</dbReference>
<evidence type="ECO:0000256" key="3">
    <source>
        <dbReference type="ARBA" id="ARBA00012663"/>
    </source>
</evidence>
<dbReference type="PANTHER" id="PTHR30480:SF13">
    <property type="entry name" value="BETA-HEXOSAMINIDASE"/>
    <property type="match status" value="1"/>
</dbReference>
<comment type="catalytic activity">
    <reaction evidence="1">
        <text>Hydrolysis of terminal non-reducing N-acetyl-D-hexosamine residues in N-acetyl-beta-D-hexosaminides.</text>
        <dbReference type="EC" id="3.2.1.52"/>
    </reaction>
</comment>
<feature type="domain" description="Glycoside hydrolase family 3 N-terminal" evidence="7">
    <location>
        <begin position="48"/>
        <end position="364"/>
    </location>
</feature>
<evidence type="ECO:0000259" key="8">
    <source>
        <dbReference type="Pfam" id="PF01915"/>
    </source>
</evidence>
<evidence type="ECO:0000259" key="7">
    <source>
        <dbReference type="Pfam" id="PF00933"/>
    </source>
</evidence>
<dbReference type="Pfam" id="PF00933">
    <property type="entry name" value="Glyco_hydro_3"/>
    <property type="match status" value="1"/>
</dbReference>
<evidence type="ECO:0000256" key="1">
    <source>
        <dbReference type="ARBA" id="ARBA00001231"/>
    </source>
</evidence>
<gene>
    <name evidence="9" type="primary">nagZ_7</name>
    <name evidence="9" type="ORF">SDC9_23294</name>
</gene>
<comment type="caution">
    <text evidence="9">The sequence shown here is derived from an EMBL/GenBank/DDBJ whole genome shotgun (WGS) entry which is preliminary data.</text>
</comment>
<dbReference type="PROSITE" id="PS51257">
    <property type="entry name" value="PROKAR_LIPOPROTEIN"/>
    <property type="match status" value="1"/>
</dbReference>
<dbReference type="Gene3D" id="3.20.20.300">
    <property type="entry name" value="Glycoside hydrolase, family 3, N-terminal domain"/>
    <property type="match status" value="1"/>
</dbReference>
<dbReference type="SUPFAM" id="SSF56601">
    <property type="entry name" value="beta-lactamase/transpeptidase-like"/>
    <property type="match status" value="1"/>
</dbReference>
<dbReference type="PANTHER" id="PTHR30480">
    <property type="entry name" value="BETA-HEXOSAMINIDASE-RELATED"/>
    <property type="match status" value="1"/>
</dbReference>
<dbReference type="Gene3D" id="3.40.710.10">
    <property type="entry name" value="DD-peptidase/beta-lactamase superfamily"/>
    <property type="match status" value="1"/>
</dbReference>
<dbReference type="InterPro" id="IPR017853">
    <property type="entry name" value="GH"/>
</dbReference>
<dbReference type="InterPro" id="IPR050226">
    <property type="entry name" value="NagZ_Beta-hexosaminidase"/>
</dbReference>
<protein>
    <recommendedName>
        <fullName evidence="3">beta-N-acetylhexosaminidase</fullName>
        <ecNumber evidence="3">3.2.1.52</ecNumber>
    </recommendedName>
</protein>
<dbReference type="InterPro" id="IPR036962">
    <property type="entry name" value="Glyco_hydro_3_N_sf"/>
</dbReference>
<evidence type="ECO:0000256" key="2">
    <source>
        <dbReference type="ARBA" id="ARBA00005336"/>
    </source>
</evidence>
<dbReference type="GO" id="GO:0004563">
    <property type="term" value="F:beta-N-acetylhexosaminidase activity"/>
    <property type="evidence" value="ECO:0007669"/>
    <property type="project" value="UniProtKB-EC"/>
</dbReference>
<dbReference type="InterPro" id="IPR002772">
    <property type="entry name" value="Glyco_hydro_3_C"/>
</dbReference>
<comment type="similarity">
    <text evidence="2">Belongs to the glycosyl hydrolase 3 family.</text>
</comment>
<proteinExistence type="inferred from homology"/>
<evidence type="ECO:0000259" key="6">
    <source>
        <dbReference type="Pfam" id="PF00144"/>
    </source>
</evidence>
<dbReference type="GO" id="GO:0005975">
    <property type="term" value="P:carbohydrate metabolic process"/>
    <property type="evidence" value="ECO:0007669"/>
    <property type="project" value="InterPro"/>
</dbReference>
<dbReference type="InterPro" id="IPR001466">
    <property type="entry name" value="Beta-lactam-related"/>
</dbReference>
<dbReference type="PRINTS" id="PR00133">
    <property type="entry name" value="GLHYDRLASE3"/>
</dbReference>
<name>A0A644UEM7_9ZZZZ</name>
<dbReference type="InterPro" id="IPR036881">
    <property type="entry name" value="Glyco_hydro_3_C_sf"/>
</dbReference>
<feature type="domain" description="Beta-lactamase-related" evidence="6">
    <location>
        <begin position="603"/>
        <end position="953"/>
    </location>
</feature>
<dbReference type="SUPFAM" id="SSF52279">
    <property type="entry name" value="Beta-D-glucan exohydrolase, C-terminal domain"/>
    <property type="match status" value="1"/>
</dbReference>
<reference evidence="9" key="1">
    <citation type="submission" date="2019-08" db="EMBL/GenBank/DDBJ databases">
        <authorList>
            <person name="Kucharzyk K."/>
            <person name="Murdoch R.W."/>
            <person name="Higgins S."/>
            <person name="Loffler F."/>
        </authorList>
    </citation>
    <scope>NUCLEOTIDE SEQUENCE</scope>
</reference>
<dbReference type="InterPro" id="IPR012338">
    <property type="entry name" value="Beta-lactam/transpept-like"/>
</dbReference>
<dbReference type="EC" id="3.2.1.52" evidence="3"/>
<dbReference type="InterPro" id="IPR001764">
    <property type="entry name" value="Glyco_hydro_3_N"/>
</dbReference>
<sequence length="976" mass="109714">MKYNLIIVSFSLSILLFSCVSATGRKPSPAKLSQQEAFVNNKLYSMSIEEKIGQLIIIGSDANSKNSNIKDITKSIDSLKIGGVCFFKGTSNDLIDLNKKYNSIAKTPLLISIDGEWGLAMRLTDSYSYPTQITLGATDNDSLIYEMGKNIALQAKSLGIHINFAPTIDINLNPKNPVIGFRSFGQDKERVAKLGWAYMKGMQDNGVLGSLKHFPGHGDTETDSHFLLPVINHSKEFIDSVDSYPFTYGIERGAKMIMVGHLNIPSLIPNEKLPSSLSKEVINYYLRNELCFNGIVITDALNMKGVTNDYTNGEAEVLALMAGVDILLMPDNAYKAVSAILQAIKDNRISIEDIENKCKKVLNLKYELGLFDNEVNEFSIPNENLIKQAEDITSQLSESIITLVKNECNMLPIYDRHNIKIAVVQLGNGDINTFVSTMKEYSNVDIFKIGAKDTLSNIEGKLVDYDYVVATINGSIKRSINTNFGFDSTIIKNLNQLQKNEKTILALFANPYSLELVDSLKDIKAILLGYENIPSLQKALAKSIFGKIDVKGKLPVTCSENYKVNLGLHFDEDAMSFINCNDAKMNPLYFKKIDSIANAGIIDKAYPGCQIVVYKDNKLVYQKSYGYLTYDSLQKVNNNTLYDVASVTKVMSTTISMMKLYDENHYKLDEKLSKYLPILENSNKSDITFKEVLSHNAGLKAWEGFYKATMNDNKLNPSIYKFKNPNSDKYVPVCDSLYILKSYKKTILDRIVKTDLNKDKKYVYSDFGFILLGEVIERITNKPLNVYAFENFYKPMGLKYIGYNPLERFSNSNIAPTEMDNTFRHRLIRGYVHDPAAAMFGGVAGHAGLFSNAMDIAELCQMLLNGGTYNNHRYINESTIKLFNTAYFKNSRRVLGFDKPVAKENGNSSPCSQYASKESFGHTGFTGTYFWVEPKENLTFVFLANRVYPEQNNGKLSKNNIRTNIHDLLYESIKNY</sequence>
<evidence type="ECO:0000256" key="5">
    <source>
        <dbReference type="ARBA" id="ARBA00023295"/>
    </source>
</evidence>
<dbReference type="Pfam" id="PF00144">
    <property type="entry name" value="Beta-lactamase"/>
    <property type="match status" value="1"/>
</dbReference>
<keyword evidence="4 9" id="KW-0378">Hydrolase</keyword>
<dbReference type="SUPFAM" id="SSF51445">
    <property type="entry name" value="(Trans)glycosidases"/>
    <property type="match status" value="1"/>
</dbReference>
<accession>A0A644UEM7</accession>
<feature type="domain" description="Glycoside hydrolase family 3 C-terminal" evidence="8">
    <location>
        <begin position="401"/>
        <end position="563"/>
    </location>
</feature>
<dbReference type="Pfam" id="PF01915">
    <property type="entry name" value="Glyco_hydro_3_C"/>
    <property type="match status" value="1"/>
</dbReference>
<organism evidence="9">
    <name type="scientific">bioreactor metagenome</name>
    <dbReference type="NCBI Taxonomy" id="1076179"/>
    <lineage>
        <taxon>unclassified sequences</taxon>
        <taxon>metagenomes</taxon>
        <taxon>ecological metagenomes</taxon>
    </lineage>
</organism>
<dbReference type="AlphaFoldDB" id="A0A644UEM7"/>
<evidence type="ECO:0000256" key="4">
    <source>
        <dbReference type="ARBA" id="ARBA00022801"/>
    </source>
</evidence>
<evidence type="ECO:0000313" key="9">
    <source>
        <dbReference type="EMBL" id="MPL77438.1"/>
    </source>
</evidence>
<dbReference type="Gene3D" id="3.40.50.1700">
    <property type="entry name" value="Glycoside hydrolase family 3 C-terminal domain"/>
    <property type="match status" value="1"/>
</dbReference>
<keyword evidence="5 9" id="KW-0326">Glycosidase</keyword>
<dbReference type="GO" id="GO:0009254">
    <property type="term" value="P:peptidoglycan turnover"/>
    <property type="evidence" value="ECO:0007669"/>
    <property type="project" value="TreeGrafter"/>
</dbReference>